<name>A0A380WXA4_9FIRM</name>
<organism evidence="1 2">
    <name type="scientific">Anaerococcus octavius</name>
    <dbReference type="NCBI Taxonomy" id="54007"/>
    <lineage>
        <taxon>Bacteria</taxon>
        <taxon>Bacillati</taxon>
        <taxon>Bacillota</taxon>
        <taxon>Tissierellia</taxon>
        <taxon>Tissierellales</taxon>
        <taxon>Peptoniphilaceae</taxon>
        <taxon>Anaerococcus</taxon>
    </lineage>
</organism>
<evidence type="ECO:0000313" key="1">
    <source>
        <dbReference type="EMBL" id="SUU93140.1"/>
    </source>
</evidence>
<evidence type="ECO:0000313" key="2">
    <source>
        <dbReference type="Proteomes" id="UP000255124"/>
    </source>
</evidence>
<dbReference type="RefSeq" id="WP_115595689.1">
    <property type="nucleotide sequence ID" value="NZ_JAPJPW010000005.1"/>
</dbReference>
<protein>
    <submittedName>
        <fullName evidence="1">Uncharacterized protein</fullName>
    </submittedName>
</protein>
<gene>
    <name evidence="1" type="ORF">NCTC9810_01490</name>
</gene>
<dbReference type="Proteomes" id="UP000255124">
    <property type="component" value="Unassembled WGS sequence"/>
</dbReference>
<sequence>MSENLGPIHYMMYEKIKFQDKITNYLLDGDTSKVDKINKAVSTDPLEDLIDQENIHGWLDSKIDVVENRLNYALNNSENTKEKLYEFGKINAQGKDFSNFNSVFTDLNMLLLDGMPCDRGLAAQIDNNGDLYLITNNNLHSKYESQTINPEDSKDNVCQGGHNHDHHESFEISNNDNINLNDEKSNYHDYRYAFLKGYFADSPYDVEMINGINFRIFPKN</sequence>
<dbReference type="AlphaFoldDB" id="A0A380WXA4"/>
<accession>A0A380WXA4</accession>
<proteinExistence type="predicted"/>
<reference evidence="1 2" key="1">
    <citation type="submission" date="2018-06" db="EMBL/GenBank/DDBJ databases">
        <authorList>
            <consortium name="Pathogen Informatics"/>
            <person name="Doyle S."/>
        </authorList>
    </citation>
    <scope>NUCLEOTIDE SEQUENCE [LARGE SCALE GENOMIC DNA]</scope>
    <source>
        <strain evidence="1 2">NCTC9810</strain>
    </source>
</reference>
<dbReference type="OrthoDB" id="9777242at2"/>
<dbReference type="EMBL" id="UFTA01000002">
    <property type="protein sequence ID" value="SUU93140.1"/>
    <property type="molecule type" value="Genomic_DNA"/>
</dbReference>